<feature type="region of interest" description="Disordered" evidence="1">
    <location>
        <begin position="989"/>
        <end position="1034"/>
    </location>
</feature>
<accession>A0AA38XNY8</accession>
<evidence type="ECO:0000259" key="2">
    <source>
        <dbReference type="PROSITE" id="PS51471"/>
    </source>
</evidence>
<proteinExistence type="predicted"/>
<organism evidence="3 4">
    <name type="scientific">Cladophialophora chaetospira</name>
    <dbReference type="NCBI Taxonomy" id="386627"/>
    <lineage>
        <taxon>Eukaryota</taxon>
        <taxon>Fungi</taxon>
        <taxon>Dikarya</taxon>
        <taxon>Ascomycota</taxon>
        <taxon>Pezizomycotina</taxon>
        <taxon>Eurotiomycetes</taxon>
        <taxon>Chaetothyriomycetidae</taxon>
        <taxon>Chaetothyriales</taxon>
        <taxon>Herpotrichiellaceae</taxon>
        <taxon>Cladophialophora</taxon>
    </lineage>
</organism>
<evidence type="ECO:0000313" key="3">
    <source>
        <dbReference type="EMBL" id="KAJ9616980.1"/>
    </source>
</evidence>
<dbReference type="Proteomes" id="UP001172673">
    <property type="component" value="Unassembled WGS sequence"/>
</dbReference>
<evidence type="ECO:0000256" key="1">
    <source>
        <dbReference type="SAM" id="MobiDB-lite"/>
    </source>
</evidence>
<name>A0AA38XNY8_9EURO</name>
<dbReference type="AlphaFoldDB" id="A0AA38XNY8"/>
<gene>
    <name evidence="3" type="ORF">H2200_000701</name>
</gene>
<protein>
    <recommendedName>
        <fullName evidence="2">Fe2OG dioxygenase domain-containing protein</fullName>
    </recommendedName>
</protein>
<feature type="compositionally biased region" description="Acidic residues" evidence="1">
    <location>
        <begin position="409"/>
        <end position="420"/>
    </location>
</feature>
<dbReference type="PANTHER" id="PTHR33099:SF7">
    <property type="entry name" value="MYND-TYPE DOMAIN-CONTAINING PROTEIN"/>
    <property type="match status" value="1"/>
</dbReference>
<dbReference type="PROSITE" id="PS51471">
    <property type="entry name" value="FE2OG_OXY"/>
    <property type="match status" value="1"/>
</dbReference>
<reference evidence="3" key="1">
    <citation type="submission" date="2022-10" db="EMBL/GenBank/DDBJ databases">
        <title>Culturing micro-colonial fungi from biological soil crusts in the Mojave desert and describing Neophaeococcomyces mojavensis, and introducing the new genera and species Taxawa tesnikishii.</title>
        <authorList>
            <person name="Kurbessoian T."/>
            <person name="Stajich J.E."/>
        </authorList>
    </citation>
    <scope>NUCLEOTIDE SEQUENCE</scope>
    <source>
        <strain evidence="3">TK_41</strain>
    </source>
</reference>
<keyword evidence="4" id="KW-1185">Reference proteome</keyword>
<dbReference type="EMBL" id="JAPDRK010000001">
    <property type="protein sequence ID" value="KAJ9616980.1"/>
    <property type="molecule type" value="Genomic_DNA"/>
</dbReference>
<feature type="domain" description="Fe2OG dioxygenase" evidence="2">
    <location>
        <begin position="140"/>
        <end position="237"/>
    </location>
</feature>
<comment type="caution">
    <text evidence="3">The sequence shown here is derived from an EMBL/GenBank/DDBJ whole genome shotgun (WGS) entry which is preliminary data.</text>
</comment>
<feature type="region of interest" description="Disordered" evidence="1">
    <location>
        <begin position="409"/>
        <end position="428"/>
    </location>
</feature>
<evidence type="ECO:0000313" key="4">
    <source>
        <dbReference type="Proteomes" id="UP001172673"/>
    </source>
</evidence>
<sequence length="1049" mass="116073">MAAERLGDTPTLDQVKDEIYNVLSEIRGTASFACGGVVHRAQNTGLYLSDHDAQNPGLCLNDHGAIDLPLSKSAAESIISKSKQSPFGKGSETLVDTAIRKSWELDQSQFELCNPKWTLTLNKITNDVYEGLLLDVGLENIDVHLYKLLLYEEGAFFKPHKDSEKVPGMFGTLAICLPCSHDGGELILNFNGETKSIETASTSDSSISYAAWYADVLHEVKPVTSGYRLVLTYNLVRLHISDEGLETPPTPLDDKDDLLVTLTKYSDEFQYSETSFPNFLVYRLEHQYTQASLRAELLKGGDLGRIQCLQQVADELGFELYLATMEKEITKTDDQYANREWQMEHAFDEYDSEDEGGWSEDEEEYDEEEITRSITLQYVVGMNGTRVDDPTERCSRGVDVEEENIVVLGDEDEDEPDDEEHSGHTGNEGCTATFWYRDTVVVIVPPSSRIDFLYKCDSRNVRISAWLKELRQKAETDSLAKSDLANLLLLVLDKKNNYRYSSQEEEYKPILTQEAIASALQCERLDLYDKLVQDAVEPMFSEAFQLLGRALGGKNRAEIEQRIEAAFNVIGTLSQKNKALTSVNTGFFSTLSPEQIVPDEHRVWHQQILVKPAMSATSNQKLSKADGASLADIVAAWTAKAVEEQIIPAILNCGTACKTAFANGLQKIEDSDYKIPEITGKTSLSCESEGLTNLTKTVYAAVWESFELASLPKAQESNTNTAQSGYRQYGTVPRATPVLKPEDHLLDGNDLTMLLNRSRSLDVAKEDVVRSILRHAVDTAGSDACDHTLLPFLKSVCEQKVECLKLDPASGKASEENMSLVTAILLRFVLAWVGTEPTATRSWSQATGAGGCGGAYTRGTSYTSYCSDCSSVNQFLMDPNRQVGQFPVGKKRRDHLDRYYTVQPKGNYSVTTLRGSNPNIWQVTKNPSGAQIAHDNWKKRTALAKEKIIELLRTGRFSPYILESAAAAVAALDIAKLIEIGLQSGPKSATALQPLQPSQGNTRHTAGSKRPAADALDDEGNTKKTKSDPSNSENFVRTKHGFVEIVDLT</sequence>
<dbReference type="Gene3D" id="2.60.120.620">
    <property type="entry name" value="q2cbj1_9rhob like domain"/>
    <property type="match status" value="1"/>
</dbReference>
<feature type="compositionally biased region" description="Polar residues" evidence="1">
    <location>
        <begin position="989"/>
        <end position="1005"/>
    </location>
</feature>
<dbReference type="PANTHER" id="PTHR33099">
    <property type="entry name" value="FE2OG DIOXYGENASE DOMAIN-CONTAINING PROTEIN"/>
    <property type="match status" value="1"/>
</dbReference>
<dbReference type="InterPro" id="IPR005123">
    <property type="entry name" value="Oxoglu/Fe-dep_dioxygenase_dom"/>
</dbReference>